<evidence type="ECO:0000256" key="8">
    <source>
        <dbReference type="SAM" id="MobiDB-lite"/>
    </source>
</evidence>
<dbReference type="PROSITE" id="PS50850">
    <property type="entry name" value="MFS"/>
    <property type="match status" value="1"/>
</dbReference>
<comment type="subcellular location">
    <subcellularLocation>
        <location evidence="1">Membrane</location>
        <topology evidence="1">Multi-pass membrane protein</topology>
    </subcellularLocation>
</comment>
<evidence type="ECO:0000256" key="5">
    <source>
        <dbReference type="ARBA" id="ARBA00022989"/>
    </source>
</evidence>
<dbReference type="OrthoDB" id="6339427at2759"/>
<feature type="transmembrane region" description="Helical" evidence="9">
    <location>
        <begin position="100"/>
        <end position="121"/>
    </location>
</feature>
<keyword evidence="3" id="KW-0813">Transport</keyword>
<evidence type="ECO:0000313" key="12">
    <source>
        <dbReference type="EMBL" id="GER57761.1"/>
    </source>
</evidence>
<feature type="transmembrane region" description="Helical" evidence="9">
    <location>
        <begin position="141"/>
        <end position="160"/>
    </location>
</feature>
<protein>
    <submittedName>
        <fullName evidence="12">Transporter-related family protein</fullName>
    </submittedName>
</protein>
<keyword evidence="5 9" id="KW-1133">Transmembrane helix</keyword>
<feature type="transmembrane region" description="Helical" evidence="9">
    <location>
        <begin position="166"/>
        <end position="185"/>
    </location>
</feature>
<dbReference type="InterPro" id="IPR005828">
    <property type="entry name" value="MFS_sugar_transport-like"/>
</dbReference>
<feature type="compositionally biased region" description="Polar residues" evidence="8">
    <location>
        <begin position="337"/>
        <end position="367"/>
    </location>
</feature>
<dbReference type="FunFam" id="1.20.1250.20:FF:000108">
    <property type="entry name" value="Monosaccharide-sensing protein 2"/>
    <property type="match status" value="1"/>
</dbReference>
<dbReference type="AlphaFoldDB" id="A0A5A7RKM3"/>
<dbReference type="Gene3D" id="1.20.1250.20">
    <property type="entry name" value="MFS general substrate transporter like domains"/>
    <property type="match status" value="2"/>
</dbReference>
<organism evidence="12 13">
    <name type="scientific">Striga asiatica</name>
    <name type="common">Asiatic witchweed</name>
    <name type="synonym">Buchnera asiatica</name>
    <dbReference type="NCBI Taxonomy" id="4170"/>
    <lineage>
        <taxon>Eukaryota</taxon>
        <taxon>Viridiplantae</taxon>
        <taxon>Streptophyta</taxon>
        <taxon>Embryophyta</taxon>
        <taxon>Tracheophyta</taxon>
        <taxon>Spermatophyta</taxon>
        <taxon>Magnoliopsida</taxon>
        <taxon>eudicotyledons</taxon>
        <taxon>Gunneridae</taxon>
        <taxon>Pentapetalae</taxon>
        <taxon>asterids</taxon>
        <taxon>lamiids</taxon>
        <taxon>Lamiales</taxon>
        <taxon>Orobanchaceae</taxon>
        <taxon>Buchnereae</taxon>
        <taxon>Striga</taxon>
    </lineage>
</organism>
<evidence type="ECO:0000256" key="4">
    <source>
        <dbReference type="ARBA" id="ARBA00022692"/>
    </source>
</evidence>
<accession>A0A5A7RKM3</accession>
<dbReference type="Pfam" id="PF00083">
    <property type="entry name" value="Sugar_tr"/>
    <property type="match status" value="2"/>
</dbReference>
<dbReference type="InterPro" id="IPR050814">
    <property type="entry name" value="Myo-inositol_Transporter"/>
</dbReference>
<sequence length="699" mass="76522">MRAAMLVAIVAALGNLIQGWDSATMAVGIVHIKREFNWENEPGMVGLTVAMSLFGGTIITFCSGGLSDWLGRRPMLIISSALYFISSLFMLWAPSIRLLLFARLLDGFGIGLSVTIAPLYISEMSPPEIRGLLSTYPQLMYTSGMFCSYALVFCVSLVGLSSWRLALGFLAWPSLVYFVLTVFSLPESPRWLLSKGRMLEAKRVLQRLRGKEDVSGEMAFLVEGLEVGEDISIEEYIIAPSNELLEEEKSTFNDKEELIRPEGLSSVIALRIPTQSFITSSILSRHQDPVVTLFDSVHEKLPEASGSKGSYIFPHLASMFSNHPKNNNDESDEDYESNSGPVSDTDESLQSPLISRQGTSCGNLTSPHHSNFGSYNKMKHESHLLGDGSEKNGGWQLAWKWKEGKGSFKRVYLYESDSMRASGLVSQSALCSGRLMDQPNVGPAVVHPSVVAEKGPKWKDLFEPGVKHALVVGMGIQMLQQFLGINAISYYTPQILEQAGVQVLFSDIGISPDKASLLISAVMILLTLLCVIIAMRLMDVSGRRSLLLNTNPILTASLVTLVVMQLVHVRTAVKAAVSTASVVLYSCFFSMGFGPIPNILCSEIFPTKVRGVCIAICALTYWTCNIMVTYSLPMMLSSIGISGAFSIYAFASLVSWVFVYWKVPETKGMPLEVITEFFAMGAKKSGADTKSNKVGFHGV</sequence>
<feature type="chain" id="PRO_5022965727" evidence="10">
    <location>
        <begin position="20"/>
        <end position="699"/>
    </location>
</feature>
<evidence type="ECO:0000256" key="7">
    <source>
        <dbReference type="ARBA" id="ARBA00044504"/>
    </source>
</evidence>
<keyword evidence="6 9" id="KW-0472">Membrane</keyword>
<dbReference type="EMBL" id="BKCP01013625">
    <property type="protein sequence ID" value="GER57761.1"/>
    <property type="molecule type" value="Genomic_DNA"/>
</dbReference>
<keyword evidence="13" id="KW-1185">Reference proteome</keyword>
<proteinExistence type="inferred from homology"/>
<keyword evidence="10" id="KW-0732">Signal</keyword>
<dbReference type="PROSITE" id="PS00217">
    <property type="entry name" value="SUGAR_TRANSPORT_2"/>
    <property type="match status" value="1"/>
</dbReference>
<dbReference type="InterPro" id="IPR003663">
    <property type="entry name" value="Sugar/inositol_transpt"/>
</dbReference>
<reference evidence="13" key="1">
    <citation type="journal article" date="2019" name="Curr. Biol.">
        <title>Genome Sequence of Striga asiatica Provides Insight into the Evolution of Plant Parasitism.</title>
        <authorList>
            <person name="Yoshida S."/>
            <person name="Kim S."/>
            <person name="Wafula E.K."/>
            <person name="Tanskanen J."/>
            <person name="Kim Y.M."/>
            <person name="Honaas L."/>
            <person name="Yang Z."/>
            <person name="Spallek T."/>
            <person name="Conn C.E."/>
            <person name="Ichihashi Y."/>
            <person name="Cheong K."/>
            <person name="Cui S."/>
            <person name="Der J.P."/>
            <person name="Gundlach H."/>
            <person name="Jiao Y."/>
            <person name="Hori C."/>
            <person name="Ishida J.K."/>
            <person name="Kasahara H."/>
            <person name="Kiba T."/>
            <person name="Kim M.S."/>
            <person name="Koo N."/>
            <person name="Laohavisit A."/>
            <person name="Lee Y.H."/>
            <person name="Lumba S."/>
            <person name="McCourt P."/>
            <person name="Mortimer J.C."/>
            <person name="Mutuku J.M."/>
            <person name="Nomura T."/>
            <person name="Sasaki-Sekimoto Y."/>
            <person name="Seto Y."/>
            <person name="Wang Y."/>
            <person name="Wakatake T."/>
            <person name="Sakakibara H."/>
            <person name="Demura T."/>
            <person name="Yamaguchi S."/>
            <person name="Yoneyama K."/>
            <person name="Manabe R.I."/>
            <person name="Nelson D.C."/>
            <person name="Schulman A.H."/>
            <person name="Timko M.P."/>
            <person name="dePamphilis C.W."/>
            <person name="Choi D."/>
            <person name="Shirasu K."/>
        </authorList>
    </citation>
    <scope>NUCLEOTIDE SEQUENCE [LARGE SCALE GENOMIC DNA]</scope>
    <source>
        <strain evidence="13">cv. UVA1</strain>
    </source>
</reference>
<comment type="similarity">
    <text evidence="2">Belongs to the major facilitator superfamily. Sugar transporter (TC 2.A.1.1) family.</text>
</comment>
<evidence type="ECO:0000256" key="9">
    <source>
        <dbReference type="SAM" id="Phobius"/>
    </source>
</evidence>
<feature type="transmembrane region" description="Helical" evidence="9">
    <location>
        <begin position="612"/>
        <end position="633"/>
    </location>
</feature>
<feature type="signal peptide" evidence="10">
    <location>
        <begin position="1"/>
        <end position="19"/>
    </location>
</feature>
<evidence type="ECO:0000256" key="1">
    <source>
        <dbReference type="ARBA" id="ARBA00004141"/>
    </source>
</evidence>
<feature type="domain" description="Major facilitator superfamily (MFS) profile" evidence="11">
    <location>
        <begin position="7"/>
        <end position="667"/>
    </location>
</feature>
<gene>
    <name evidence="12" type="ORF">STAS_35583</name>
</gene>
<dbReference type="InterPro" id="IPR036259">
    <property type="entry name" value="MFS_trans_sf"/>
</dbReference>
<comment type="caution">
    <text evidence="12">The sequence shown here is derived from an EMBL/GenBank/DDBJ whole genome shotgun (WGS) entry which is preliminary data.</text>
</comment>
<evidence type="ECO:0000313" key="13">
    <source>
        <dbReference type="Proteomes" id="UP000325081"/>
    </source>
</evidence>
<dbReference type="GO" id="GO:0016020">
    <property type="term" value="C:membrane"/>
    <property type="evidence" value="ECO:0007669"/>
    <property type="project" value="UniProtKB-SubCell"/>
</dbReference>
<dbReference type="SUPFAM" id="SSF103473">
    <property type="entry name" value="MFS general substrate transporter"/>
    <property type="match status" value="1"/>
</dbReference>
<dbReference type="InterPro" id="IPR020846">
    <property type="entry name" value="MFS_dom"/>
</dbReference>
<dbReference type="PANTHER" id="PTHR48020:SF35">
    <property type="entry name" value="SUGAR TRANSPORTER"/>
    <property type="match status" value="1"/>
</dbReference>
<dbReference type="GO" id="GO:0022857">
    <property type="term" value="F:transmembrane transporter activity"/>
    <property type="evidence" value="ECO:0007669"/>
    <property type="project" value="InterPro"/>
</dbReference>
<dbReference type="InterPro" id="IPR005829">
    <property type="entry name" value="Sugar_transporter_CS"/>
</dbReference>
<evidence type="ECO:0000256" key="10">
    <source>
        <dbReference type="SAM" id="SignalP"/>
    </source>
</evidence>
<feature type="transmembrane region" description="Helical" evidence="9">
    <location>
        <begin position="43"/>
        <end position="63"/>
    </location>
</feature>
<feature type="region of interest" description="Disordered" evidence="8">
    <location>
        <begin position="322"/>
        <end position="367"/>
    </location>
</feature>
<feature type="transmembrane region" description="Helical" evidence="9">
    <location>
        <begin position="639"/>
        <end position="661"/>
    </location>
</feature>
<feature type="transmembrane region" description="Helical" evidence="9">
    <location>
        <begin position="579"/>
        <end position="600"/>
    </location>
</feature>
<dbReference type="PRINTS" id="PR00171">
    <property type="entry name" value="SUGRTRNSPORT"/>
</dbReference>
<evidence type="ECO:0000256" key="2">
    <source>
        <dbReference type="ARBA" id="ARBA00010992"/>
    </source>
</evidence>
<evidence type="ECO:0000259" key="11">
    <source>
        <dbReference type="PROSITE" id="PS50850"/>
    </source>
</evidence>
<feature type="transmembrane region" description="Helical" evidence="9">
    <location>
        <begin position="546"/>
        <end position="567"/>
    </location>
</feature>
<dbReference type="PROSITE" id="PS00216">
    <property type="entry name" value="SUGAR_TRANSPORT_1"/>
    <property type="match status" value="1"/>
</dbReference>
<evidence type="ECO:0000256" key="3">
    <source>
        <dbReference type="ARBA" id="ARBA00022448"/>
    </source>
</evidence>
<feature type="transmembrane region" description="Helical" evidence="9">
    <location>
        <begin position="515"/>
        <end position="534"/>
    </location>
</feature>
<comment type="similarity">
    <text evidence="7">Belongs to the major facilitator superfamily. Phosphate:H(+) symporter (TC 2.A.1.9) family.</text>
</comment>
<keyword evidence="4 9" id="KW-0812">Transmembrane</keyword>
<dbReference type="PANTHER" id="PTHR48020">
    <property type="entry name" value="PROTON MYO-INOSITOL COTRANSPORTER"/>
    <property type="match status" value="1"/>
</dbReference>
<feature type="transmembrane region" description="Helical" evidence="9">
    <location>
        <begin position="75"/>
        <end position="94"/>
    </location>
</feature>
<evidence type="ECO:0000256" key="6">
    <source>
        <dbReference type="ARBA" id="ARBA00023136"/>
    </source>
</evidence>
<name>A0A5A7RKM3_STRAF</name>
<dbReference type="Proteomes" id="UP000325081">
    <property type="component" value="Unassembled WGS sequence"/>
</dbReference>